<keyword evidence="6" id="KW-1185">Reference proteome</keyword>
<gene>
    <name evidence="5" type="ORF">EDC26_102126</name>
</gene>
<accession>A0A4R3M9Q5</accession>
<keyword evidence="1" id="KW-0805">Transcription regulation</keyword>
<dbReference type="PANTHER" id="PTHR24567:SF74">
    <property type="entry name" value="HTH-TYPE TRANSCRIPTIONAL REGULATOR ARCR"/>
    <property type="match status" value="1"/>
</dbReference>
<evidence type="ECO:0000256" key="1">
    <source>
        <dbReference type="ARBA" id="ARBA00023015"/>
    </source>
</evidence>
<dbReference type="SUPFAM" id="SSF46785">
    <property type="entry name" value="Winged helix' DNA-binding domain"/>
    <property type="match status" value="1"/>
</dbReference>
<dbReference type="Proteomes" id="UP000295525">
    <property type="component" value="Unassembled WGS sequence"/>
</dbReference>
<dbReference type="Pfam" id="PF13545">
    <property type="entry name" value="HTH_Crp_2"/>
    <property type="match status" value="1"/>
</dbReference>
<dbReference type="InterPro" id="IPR050397">
    <property type="entry name" value="Env_Response_Regulators"/>
</dbReference>
<organism evidence="5 6">
    <name type="scientific">Paralcaligenes ureilyticus</name>
    <dbReference type="NCBI Taxonomy" id="627131"/>
    <lineage>
        <taxon>Bacteria</taxon>
        <taxon>Pseudomonadati</taxon>
        <taxon>Pseudomonadota</taxon>
        <taxon>Betaproteobacteria</taxon>
        <taxon>Burkholderiales</taxon>
        <taxon>Alcaligenaceae</taxon>
        <taxon>Paralcaligenes</taxon>
    </lineage>
</organism>
<sequence length="235" mass="26376">MPFPQPVYTANRLIAALPHKDRQRLLIACKPVELIFAQILAEPGDRIRYVYFPTNSFISLLTPIEGSPWLEVGLVGDEGMFGASLVLGVDRAPLQALVQGCGTALRMTAAAFRCEFGLSLALQQRLKRYLYVTMSQLIQTAGCTRFHVVEERLARWLLMTQDRAHSDEFYVTHEFLAYMLGVRRVGVTTAAMTLQNRKLIRYSRGNITILNRHGLEAASCGCYEADKVSYARLMG</sequence>
<dbReference type="RefSeq" id="WP_132579779.1">
    <property type="nucleotide sequence ID" value="NZ_SMAJ01000002.1"/>
</dbReference>
<name>A0A4R3M9Q5_9BURK</name>
<evidence type="ECO:0000313" key="6">
    <source>
        <dbReference type="Proteomes" id="UP000295525"/>
    </source>
</evidence>
<dbReference type="PANTHER" id="PTHR24567">
    <property type="entry name" value="CRP FAMILY TRANSCRIPTIONAL REGULATORY PROTEIN"/>
    <property type="match status" value="1"/>
</dbReference>
<comment type="caution">
    <text evidence="5">The sequence shown here is derived from an EMBL/GenBank/DDBJ whole genome shotgun (WGS) entry which is preliminary data.</text>
</comment>
<feature type="domain" description="HTH crp-type" evidence="4">
    <location>
        <begin position="147"/>
        <end position="213"/>
    </location>
</feature>
<dbReference type="GO" id="GO:0003677">
    <property type="term" value="F:DNA binding"/>
    <property type="evidence" value="ECO:0007669"/>
    <property type="project" value="UniProtKB-KW"/>
</dbReference>
<protein>
    <submittedName>
        <fullName evidence="5">CRP-like cAMP-binding protein</fullName>
    </submittedName>
</protein>
<dbReference type="InterPro" id="IPR036390">
    <property type="entry name" value="WH_DNA-bd_sf"/>
</dbReference>
<dbReference type="InterPro" id="IPR012318">
    <property type="entry name" value="HTH_CRP"/>
</dbReference>
<dbReference type="GO" id="GO:0005829">
    <property type="term" value="C:cytosol"/>
    <property type="evidence" value="ECO:0007669"/>
    <property type="project" value="TreeGrafter"/>
</dbReference>
<reference evidence="5 6" key="1">
    <citation type="submission" date="2019-03" db="EMBL/GenBank/DDBJ databases">
        <title>Genomic Encyclopedia of Type Strains, Phase IV (KMG-IV): sequencing the most valuable type-strain genomes for metagenomic binning, comparative biology and taxonomic classification.</title>
        <authorList>
            <person name="Goeker M."/>
        </authorList>
    </citation>
    <scope>NUCLEOTIDE SEQUENCE [LARGE SCALE GENOMIC DNA]</scope>
    <source>
        <strain evidence="5 6">DSM 24591</strain>
    </source>
</reference>
<evidence type="ECO:0000259" key="4">
    <source>
        <dbReference type="PROSITE" id="PS51063"/>
    </source>
</evidence>
<proteinExistence type="predicted"/>
<dbReference type="SUPFAM" id="SSF51206">
    <property type="entry name" value="cAMP-binding domain-like"/>
    <property type="match status" value="1"/>
</dbReference>
<dbReference type="PROSITE" id="PS51063">
    <property type="entry name" value="HTH_CRP_2"/>
    <property type="match status" value="1"/>
</dbReference>
<keyword evidence="2" id="KW-0238">DNA-binding</keyword>
<dbReference type="InterPro" id="IPR018490">
    <property type="entry name" value="cNMP-bd_dom_sf"/>
</dbReference>
<dbReference type="InterPro" id="IPR014710">
    <property type="entry name" value="RmlC-like_jellyroll"/>
</dbReference>
<dbReference type="AlphaFoldDB" id="A0A4R3M9Q5"/>
<dbReference type="OrthoDB" id="8969464at2"/>
<dbReference type="EMBL" id="SMAJ01000002">
    <property type="protein sequence ID" value="TCT10170.1"/>
    <property type="molecule type" value="Genomic_DNA"/>
</dbReference>
<keyword evidence="3" id="KW-0804">Transcription</keyword>
<dbReference type="GO" id="GO:0003700">
    <property type="term" value="F:DNA-binding transcription factor activity"/>
    <property type="evidence" value="ECO:0007669"/>
    <property type="project" value="TreeGrafter"/>
</dbReference>
<evidence type="ECO:0000256" key="3">
    <source>
        <dbReference type="ARBA" id="ARBA00023163"/>
    </source>
</evidence>
<evidence type="ECO:0000313" key="5">
    <source>
        <dbReference type="EMBL" id="TCT10170.1"/>
    </source>
</evidence>
<dbReference type="Gene3D" id="2.60.120.10">
    <property type="entry name" value="Jelly Rolls"/>
    <property type="match status" value="1"/>
</dbReference>
<evidence type="ECO:0000256" key="2">
    <source>
        <dbReference type="ARBA" id="ARBA00023125"/>
    </source>
</evidence>